<sequence length="311" mass="33197">MTCGTAPAAASPTVDPIPARIDHISAVTPRWLQVFVDSPAMHRVVQIDLLLPKDTVAPRPTVYLLEGVDSLRPDQNDWTAQGGAVPFFDDKDVNVVLPVGGDGSYYTDWQSDDPVLGRQKWETMLTKEIPPLFDRTFGGSGTNAVIGLSMGGQSAVMLAERTGPLYRAVAAYSGCYRTSDPVGQAEMRFVVGTHGGTADNMWGRIDDPDWVAHDVATHAPALRGKLVYLSSGSGLPGPHENSATPDLANTVVSGGALEAAVNECTTEFADRLHRLHIAATVVHTATGTHSWPYWTDQLEASWPSLAAALGV</sequence>
<dbReference type="PANTHER" id="PTHR48098:SF1">
    <property type="entry name" value="DIACYLGLYCEROL ACYLTRANSFERASE_MYCOLYLTRANSFERASE AG85A"/>
    <property type="match status" value="1"/>
</dbReference>
<dbReference type="Proteomes" id="UP000322244">
    <property type="component" value="Unassembled WGS sequence"/>
</dbReference>
<comment type="caution">
    <text evidence="1">The sequence shown here is derived from an EMBL/GenBank/DDBJ whole genome shotgun (WGS) entry which is preliminary data.</text>
</comment>
<organism evidence="1 2">
    <name type="scientific">Antrihabitans cavernicola</name>
    <dbReference type="NCBI Taxonomy" id="2495913"/>
    <lineage>
        <taxon>Bacteria</taxon>
        <taxon>Bacillati</taxon>
        <taxon>Actinomycetota</taxon>
        <taxon>Actinomycetes</taxon>
        <taxon>Mycobacteriales</taxon>
        <taxon>Nocardiaceae</taxon>
        <taxon>Antrihabitans</taxon>
    </lineage>
</organism>
<dbReference type="AlphaFoldDB" id="A0A5A7S714"/>
<evidence type="ECO:0000313" key="1">
    <source>
        <dbReference type="EMBL" id="KAA0017042.1"/>
    </source>
</evidence>
<dbReference type="EMBL" id="VLNY01000024">
    <property type="protein sequence ID" value="KAA0017042.1"/>
    <property type="molecule type" value="Genomic_DNA"/>
</dbReference>
<dbReference type="Pfam" id="PF00756">
    <property type="entry name" value="Esterase"/>
    <property type="match status" value="1"/>
</dbReference>
<proteinExistence type="predicted"/>
<dbReference type="SUPFAM" id="SSF53474">
    <property type="entry name" value="alpha/beta-Hydrolases"/>
    <property type="match status" value="1"/>
</dbReference>
<gene>
    <name evidence="1" type="ORF">FOY51_25635</name>
</gene>
<dbReference type="GO" id="GO:0016747">
    <property type="term" value="F:acyltransferase activity, transferring groups other than amino-acyl groups"/>
    <property type="evidence" value="ECO:0007669"/>
    <property type="project" value="TreeGrafter"/>
</dbReference>
<dbReference type="OrthoDB" id="4510758at2"/>
<keyword evidence="2" id="KW-1185">Reference proteome</keyword>
<dbReference type="PANTHER" id="PTHR48098">
    <property type="entry name" value="ENTEROCHELIN ESTERASE-RELATED"/>
    <property type="match status" value="1"/>
</dbReference>
<reference evidence="1 2" key="1">
    <citation type="submission" date="2019-07" db="EMBL/GenBank/DDBJ databases">
        <title>Rhodococcus cavernicolus sp. nov., isolated from a cave.</title>
        <authorList>
            <person name="Lee S.D."/>
        </authorList>
    </citation>
    <scope>NUCLEOTIDE SEQUENCE [LARGE SCALE GENOMIC DNA]</scope>
    <source>
        <strain evidence="1 2">C1-24</strain>
    </source>
</reference>
<name>A0A5A7S714_9NOCA</name>
<dbReference type="InterPro" id="IPR000801">
    <property type="entry name" value="Esterase-like"/>
</dbReference>
<accession>A0A5A7S714</accession>
<dbReference type="Gene3D" id="3.40.50.1820">
    <property type="entry name" value="alpha/beta hydrolase"/>
    <property type="match status" value="1"/>
</dbReference>
<dbReference type="InterPro" id="IPR050583">
    <property type="entry name" value="Mycobacterial_A85_antigen"/>
</dbReference>
<protein>
    <submittedName>
        <fullName evidence="1">Esterase family protein</fullName>
    </submittedName>
</protein>
<evidence type="ECO:0000313" key="2">
    <source>
        <dbReference type="Proteomes" id="UP000322244"/>
    </source>
</evidence>
<dbReference type="InterPro" id="IPR029058">
    <property type="entry name" value="AB_hydrolase_fold"/>
</dbReference>